<dbReference type="EMBL" id="CP057906">
    <property type="protein sequence ID" value="QMO42656.1"/>
    <property type="molecule type" value="Genomic_DNA"/>
</dbReference>
<feature type="signal peptide" evidence="1">
    <location>
        <begin position="1"/>
        <end position="24"/>
    </location>
</feature>
<gene>
    <name evidence="3" type="ORF">HVV39_14765</name>
    <name evidence="2" type="ORF">HVW43_21205</name>
</gene>
<evidence type="ECO:0000313" key="2">
    <source>
        <dbReference type="EMBL" id="QMO42656.1"/>
    </source>
</evidence>
<sequence>MNRLKRIIPFTFPVWLLFSATVSAELTVIADLGGRDAAPFFEGINRQAPASAPVVSPPPLLQGEAAMLPVSTPEMSPGEVTPRPLQLPGIGALFLVGDDAYSREWLQKNAAALRARHAAGMVVNVADENGLRTLRELAPGVAMAPASGSALARRLQLKSYPVLITDNGLSQEVAP</sequence>
<dbReference type="Proteomes" id="UP000514533">
    <property type="component" value="Chromosome"/>
</dbReference>
<evidence type="ECO:0000313" key="4">
    <source>
        <dbReference type="Proteomes" id="UP000514533"/>
    </source>
</evidence>
<proteinExistence type="predicted"/>
<dbReference type="RefSeq" id="WP_050190574.1">
    <property type="nucleotide sequence ID" value="NZ_BFZI01000050.1"/>
</dbReference>
<evidence type="ECO:0000313" key="3">
    <source>
        <dbReference type="EMBL" id="QMS39184.1"/>
    </source>
</evidence>
<organism evidence="2 5">
    <name type="scientific">Escherichia coli</name>
    <dbReference type="NCBI Taxonomy" id="562"/>
    <lineage>
        <taxon>Bacteria</taxon>
        <taxon>Pseudomonadati</taxon>
        <taxon>Pseudomonadota</taxon>
        <taxon>Gammaproteobacteria</taxon>
        <taxon>Enterobacterales</taxon>
        <taxon>Enterobacteriaceae</taxon>
        <taxon>Escherichia</taxon>
    </lineage>
</organism>
<dbReference type="InterPro" id="IPR021300">
    <property type="entry name" value="Integr_conj_element_PFL4695"/>
</dbReference>
<dbReference type="Pfam" id="PF11072">
    <property type="entry name" value="DUF2859"/>
    <property type="match status" value="1"/>
</dbReference>
<dbReference type="AlphaFoldDB" id="A0A0L1C5F1"/>
<evidence type="ECO:0000256" key="1">
    <source>
        <dbReference type="SAM" id="SignalP"/>
    </source>
</evidence>
<reference evidence="4 5" key="1">
    <citation type="submission" date="2020-06" db="EMBL/GenBank/DDBJ databases">
        <title>REHAB project genomes.</title>
        <authorList>
            <person name="Shaw L.P."/>
        </authorList>
    </citation>
    <scope>NUCLEOTIDE SEQUENCE [LARGE SCALE GENOMIC DNA]</scope>
    <source>
        <strain evidence="3 4">RHB01-C20</strain>
        <strain evidence="2 5">RHB10-C12</strain>
    </source>
</reference>
<feature type="chain" id="PRO_5014232564" evidence="1">
    <location>
        <begin position="25"/>
        <end position="175"/>
    </location>
</feature>
<dbReference type="Proteomes" id="UP000514754">
    <property type="component" value="Chromosome"/>
</dbReference>
<protein>
    <submittedName>
        <fullName evidence="2">Integrating conjugative element protein</fullName>
    </submittedName>
</protein>
<evidence type="ECO:0000313" key="5">
    <source>
        <dbReference type="Proteomes" id="UP000514754"/>
    </source>
</evidence>
<accession>A0A0L1C5F1</accession>
<dbReference type="EMBL" id="CP055981">
    <property type="protein sequence ID" value="QMS39184.1"/>
    <property type="molecule type" value="Genomic_DNA"/>
</dbReference>
<keyword evidence="1" id="KW-0732">Signal</keyword>
<name>A0A0L1C5F1_ECOLX</name>
<dbReference type="NCBIfam" id="TIGR03765">
    <property type="entry name" value="ICE_PFL_4695"/>
    <property type="match status" value="1"/>
</dbReference>